<sequence length="66" mass="7365">MPLDLETYSIIEAPLTYVATKKQLLHHGAFPTSQRTIMILLVSDKLSGPVSSRRFGAGLYGLHMYE</sequence>
<name>F8Q923_SERL3</name>
<protein>
    <submittedName>
        <fullName evidence="1">Uncharacterized protein</fullName>
    </submittedName>
</protein>
<feature type="non-terminal residue" evidence="1">
    <location>
        <position position="66"/>
    </location>
</feature>
<reference evidence="2" key="1">
    <citation type="journal article" date="2011" name="Science">
        <title>The plant cell wall-decomposing machinery underlies the functional diversity of forest fungi.</title>
        <authorList>
            <person name="Eastwood D.C."/>
            <person name="Floudas D."/>
            <person name="Binder M."/>
            <person name="Majcherczyk A."/>
            <person name="Schneider P."/>
            <person name="Aerts A."/>
            <person name="Asiegbu F.O."/>
            <person name="Baker S.E."/>
            <person name="Barry K."/>
            <person name="Bendiksby M."/>
            <person name="Blumentritt M."/>
            <person name="Coutinho P.M."/>
            <person name="Cullen D."/>
            <person name="de Vries R.P."/>
            <person name="Gathman A."/>
            <person name="Goodell B."/>
            <person name="Henrissat B."/>
            <person name="Ihrmark K."/>
            <person name="Kauserud H."/>
            <person name="Kohler A."/>
            <person name="LaButti K."/>
            <person name="Lapidus A."/>
            <person name="Lavin J.L."/>
            <person name="Lee Y.-H."/>
            <person name="Lindquist E."/>
            <person name="Lilly W."/>
            <person name="Lucas S."/>
            <person name="Morin E."/>
            <person name="Murat C."/>
            <person name="Oguiza J.A."/>
            <person name="Park J."/>
            <person name="Pisabarro A.G."/>
            <person name="Riley R."/>
            <person name="Rosling A."/>
            <person name="Salamov A."/>
            <person name="Schmidt O."/>
            <person name="Schmutz J."/>
            <person name="Skrede I."/>
            <person name="Stenlid J."/>
            <person name="Wiebenga A."/>
            <person name="Xie X."/>
            <person name="Kuees U."/>
            <person name="Hibbett D.S."/>
            <person name="Hoffmeister D."/>
            <person name="Hoegberg N."/>
            <person name="Martin F."/>
            <person name="Grigoriev I.V."/>
            <person name="Watkinson S.C."/>
        </authorList>
    </citation>
    <scope>NUCLEOTIDE SEQUENCE [LARGE SCALE GENOMIC DNA]</scope>
    <source>
        <strain evidence="2">strain S7.3</strain>
    </source>
</reference>
<dbReference type="Proteomes" id="UP000008063">
    <property type="component" value="Unassembled WGS sequence"/>
</dbReference>
<accession>F8Q923</accession>
<evidence type="ECO:0000313" key="2">
    <source>
        <dbReference type="Proteomes" id="UP000008063"/>
    </source>
</evidence>
<dbReference type="InParanoid" id="F8Q923"/>
<dbReference type="AlphaFoldDB" id="F8Q923"/>
<organism evidence="2">
    <name type="scientific">Serpula lacrymans var. lacrymans (strain S7.3)</name>
    <name type="common">Dry rot fungus</name>
    <dbReference type="NCBI Taxonomy" id="936435"/>
    <lineage>
        <taxon>Eukaryota</taxon>
        <taxon>Fungi</taxon>
        <taxon>Dikarya</taxon>
        <taxon>Basidiomycota</taxon>
        <taxon>Agaricomycotina</taxon>
        <taxon>Agaricomycetes</taxon>
        <taxon>Agaricomycetidae</taxon>
        <taxon>Boletales</taxon>
        <taxon>Coniophorineae</taxon>
        <taxon>Serpulaceae</taxon>
        <taxon>Serpula</taxon>
    </lineage>
</organism>
<gene>
    <name evidence="1" type="ORF">SERLA73DRAFT_187369</name>
</gene>
<dbReference type="HOGENOM" id="CLU_2838317_0_0_1"/>
<keyword evidence="2" id="KW-1185">Reference proteome</keyword>
<evidence type="ECO:0000313" key="1">
    <source>
        <dbReference type="EMBL" id="EGN95078.1"/>
    </source>
</evidence>
<dbReference type="EMBL" id="GL945486">
    <property type="protein sequence ID" value="EGN95078.1"/>
    <property type="molecule type" value="Genomic_DNA"/>
</dbReference>
<proteinExistence type="predicted"/>